<dbReference type="AlphaFoldDB" id="A0A967EWW3"/>
<dbReference type="InterPro" id="IPR001851">
    <property type="entry name" value="ABC_transp_permease"/>
</dbReference>
<feature type="transmembrane region" description="Helical" evidence="6">
    <location>
        <begin position="255"/>
        <end position="273"/>
    </location>
</feature>
<dbReference type="GO" id="GO:0022857">
    <property type="term" value="F:transmembrane transporter activity"/>
    <property type="evidence" value="ECO:0007669"/>
    <property type="project" value="InterPro"/>
</dbReference>
<keyword evidence="8" id="KW-1185">Reference proteome</keyword>
<dbReference type="EMBL" id="JAAQPH010000005">
    <property type="protein sequence ID" value="NIA68688.1"/>
    <property type="molecule type" value="Genomic_DNA"/>
</dbReference>
<protein>
    <submittedName>
        <fullName evidence="7">ABC transporter permease</fullName>
    </submittedName>
</protein>
<feature type="transmembrane region" description="Helical" evidence="6">
    <location>
        <begin position="77"/>
        <end position="95"/>
    </location>
</feature>
<keyword evidence="3 6" id="KW-0812">Transmembrane</keyword>
<dbReference type="CDD" id="cd06580">
    <property type="entry name" value="TM_PBP1_transp_TpRbsC_like"/>
    <property type="match status" value="1"/>
</dbReference>
<evidence type="ECO:0000256" key="1">
    <source>
        <dbReference type="ARBA" id="ARBA00004651"/>
    </source>
</evidence>
<dbReference type="PANTHER" id="PTHR47089">
    <property type="entry name" value="ABC TRANSPORTER, PERMEASE PROTEIN"/>
    <property type="match status" value="1"/>
</dbReference>
<evidence type="ECO:0000256" key="3">
    <source>
        <dbReference type="ARBA" id="ARBA00022692"/>
    </source>
</evidence>
<sequence length="378" mass="40269">MSPDPGLLNPAAWKIEPRREIPRSLLYATPLLAVVLTVIAGFFIFLFMGYDPLLSLYHFFISPLLTLYGLSELMVKAGPLIMIGVGLAVGFRANVWNIGAEGQLTLGAITGGVVALAFWNETGWWILPLMCGAGILGGMAYAAIPAFLRTRFNVNEILTSLMLTYVATLFLSTLVYGPLKDPMGFNFPQSRMFSDSGLLPILLEGTRLHLGSGLAIAIAVAGWVLMTYTIVGFQVRVLGQAPAAARYAGFSGKRLVWFCLLLSGGLAGLAGTFEVAGPIGQLIPVISPGYGFTAIIVAFLGRLHPLGIILSGLVMALSYIGGENAQVVVGLPQAVTGVFQGLLLFFLLASDFLVRYRIRRRAIQAAPDGQTQAAEGAS</sequence>
<name>A0A967EWW3_9PROT</name>
<evidence type="ECO:0000313" key="7">
    <source>
        <dbReference type="EMBL" id="NIA68688.1"/>
    </source>
</evidence>
<feature type="transmembrane region" description="Helical" evidence="6">
    <location>
        <begin position="102"/>
        <end position="119"/>
    </location>
</feature>
<dbReference type="GO" id="GO:0005886">
    <property type="term" value="C:plasma membrane"/>
    <property type="evidence" value="ECO:0007669"/>
    <property type="project" value="UniProtKB-SubCell"/>
</dbReference>
<feature type="transmembrane region" description="Helical" evidence="6">
    <location>
        <begin position="160"/>
        <end position="179"/>
    </location>
</feature>
<feature type="transmembrane region" description="Helical" evidence="6">
    <location>
        <begin position="25"/>
        <end position="47"/>
    </location>
</feature>
<feature type="transmembrane region" description="Helical" evidence="6">
    <location>
        <begin position="334"/>
        <end position="354"/>
    </location>
</feature>
<feature type="transmembrane region" description="Helical" evidence="6">
    <location>
        <begin position="279"/>
        <end position="299"/>
    </location>
</feature>
<evidence type="ECO:0000256" key="5">
    <source>
        <dbReference type="ARBA" id="ARBA00023136"/>
    </source>
</evidence>
<dbReference type="Pfam" id="PF02653">
    <property type="entry name" value="BPD_transp_2"/>
    <property type="match status" value="1"/>
</dbReference>
<evidence type="ECO:0000256" key="2">
    <source>
        <dbReference type="ARBA" id="ARBA00022475"/>
    </source>
</evidence>
<comment type="caution">
    <text evidence="7">The sequence shown here is derived from an EMBL/GenBank/DDBJ whole genome shotgun (WGS) entry which is preliminary data.</text>
</comment>
<keyword evidence="4 6" id="KW-1133">Transmembrane helix</keyword>
<keyword evidence="5 6" id="KW-0472">Membrane</keyword>
<evidence type="ECO:0000313" key="8">
    <source>
        <dbReference type="Proteomes" id="UP000761264"/>
    </source>
</evidence>
<proteinExistence type="predicted"/>
<accession>A0A967EWW3</accession>
<reference evidence="7" key="1">
    <citation type="submission" date="2020-03" db="EMBL/GenBank/DDBJ databases">
        <title>Genome of Pelagibius litoralis DSM 21314T.</title>
        <authorList>
            <person name="Wang G."/>
        </authorList>
    </citation>
    <scope>NUCLEOTIDE SEQUENCE</scope>
    <source>
        <strain evidence="7">DSM 21314</strain>
    </source>
</reference>
<dbReference type="RefSeq" id="WP_167223520.1">
    <property type="nucleotide sequence ID" value="NZ_JAAQPH010000005.1"/>
</dbReference>
<gene>
    <name evidence="7" type="ORF">HBA54_08795</name>
</gene>
<evidence type="ECO:0000256" key="4">
    <source>
        <dbReference type="ARBA" id="ARBA00022989"/>
    </source>
</evidence>
<organism evidence="7 8">
    <name type="scientific">Pelagibius litoralis</name>
    <dbReference type="NCBI Taxonomy" id="374515"/>
    <lineage>
        <taxon>Bacteria</taxon>
        <taxon>Pseudomonadati</taxon>
        <taxon>Pseudomonadota</taxon>
        <taxon>Alphaproteobacteria</taxon>
        <taxon>Rhodospirillales</taxon>
        <taxon>Rhodovibrionaceae</taxon>
        <taxon>Pelagibius</taxon>
    </lineage>
</organism>
<dbReference type="PANTHER" id="PTHR47089:SF1">
    <property type="entry name" value="GUANOSINE ABC TRANSPORTER PERMEASE PROTEIN NUPP"/>
    <property type="match status" value="1"/>
</dbReference>
<feature type="transmembrane region" description="Helical" evidence="6">
    <location>
        <begin position="214"/>
        <end position="235"/>
    </location>
</feature>
<evidence type="ECO:0000256" key="6">
    <source>
        <dbReference type="SAM" id="Phobius"/>
    </source>
</evidence>
<feature type="transmembrane region" description="Helical" evidence="6">
    <location>
        <begin position="306"/>
        <end position="322"/>
    </location>
</feature>
<keyword evidence="2" id="KW-1003">Cell membrane</keyword>
<dbReference type="Proteomes" id="UP000761264">
    <property type="component" value="Unassembled WGS sequence"/>
</dbReference>
<feature type="transmembrane region" description="Helical" evidence="6">
    <location>
        <begin position="125"/>
        <end position="148"/>
    </location>
</feature>
<comment type="subcellular location">
    <subcellularLocation>
        <location evidence="1">Cell membrane</location>
        <topology evidence="1">Multi-pass membrane protein</topology>
    </subcellularLocation>
</comment>